<reference evidence="2" key="2">
    <citation type="submission" date="2023-06" db="EMBL/GenBank/DDBJ databases">
        <authorList>
            <person name="Ma L."/>
            <person name="Liu K.-W."/>
            <person name="Li Z."/>
            <person name="Hsiao Y.-Y."/>
            <person name="Qi Y."/>
            <person name="Fu T."/>
            <person name="Tang G."/>
            <person name="Zhang D."/>
            <person name="Sun W.-H."/>
            <person name="Liu D.-K."/>
            <person name="Li Y."/>
            <person name="Chen G.-Z."/>
            <person name="Liu X.-D."/>
            <person name="Liao X.-Y."/>
            <person name="Jiang Y.-T."/>
            <person name="Yu X."/>
            <person name="Hao Y."/>
            <person name="Huang J."/>
            <person name="Zhao X.-W."/>
            <person name="Ke S."/>
            <person name="Chen Y.-Y."/>
            <person name="Wu W.-L."/>
            <person name="Hsu J.-L."/>
            <person name="Lin Y.-F."/>
            <person name="Huang M.-D."/>
            <person name="Li C.-Y."/>
            <person name="Huang L."/>
            <person name="Wang Z.-W."/>
            <person name="Zhao X."/>
            <person name="Zhong W.-Y."/>
            <person name="Peng D.-H."/>
            <person name="Ahmad S."/>
            <person name="Lan S."/>
            <person name="Zhang J.-S."/>
            <person name="Tsai W.-C."/>
            <person name="Van De Peer Y."/>
            <person name="Liu Z.-J."/>
        </authorList>
    </citation>
    <scope>NUCLEOTIDE SEQUENCE</scope>
    <source>
        <strain evidence="2">CP</strain>
        <tissue evidence="2">Leaves</tissue>
    </source>
</reference>
<evidence type="ECO:0000313" key="3">
    <source>
        <dbReference type="Proteomes" id="UP001180020"/>
    </source>
</evidence>
<reference evidence="2" key="1">
    <citation type="journal article" date="2023" name="Nat. Commun.">
        <title>Diploid and tetraploid genomes of Acorus and the evolution of monocots.</title>
        <authorList>
            <person name="Ma L."/>
            <person name="Liu K.W."/>
            <person name="Li Z."/>
            <person name="Hsiao Y.Y."/>
            <person name="Qi Y."/>
            <person name="Fu T."/>
            <person name="Tang G.D."/>
            <person name="Zhang D."/>
            <person name="Sun W.H."/>
            <person name="Liu D.K."/>
            <person name="Li Y."/>
            <person name="Chen G.Z."/>
            <person name="Liu X.D."/>
            <person name="Liao X.Y."/>
            <person name="Jiang Y.T."/>
            <person name="Yu X."/>
            <person name="Hao Y."/>
            <person name="Huang J."/>
            <person name="Zhao X.W."/>
            <person name="Ke S."/>
            <person name="Chen Y.Y."/>
            <person name="Wu W.L."/>
            <person name="Hsu J.L."/>
            <person name="Lin Y.F."/>
            <person name="Huang M.D."/>
            <person name="Li C.Y."/>
            <person name="Huang L."/>
            <person name="Wang Z.W."/>
            <person name="Zhao X."/>
            <person name="Zhong W.Y."/>
            <person name="Peng D.H."/>
            <person name="Ahmad S."/>
            <person name="Lan S."/>
            <person name="Zhang J.S."/>
            <person name="Tsai W.C."/>
            <person name="Van de Peer Y."/>
            <person name="Liu Z.J."/>
        </authorList>
    </citation>
    <scope>NUCLEOTIDE SEQUENCE</scope>
    <source>
        <strain evidence="2">CP</strain>
    </source>
</reference>
<gene>
    <name evidence="2" type="ORF">QJS10_CPB11g01686</name>
</gene>
<dbReference type="AlphaFoldDB" id="A0AAV9DS08"/>
<dbReference type="EMBL" id="JAUJYO010000011">
    <property type="protein sequence ID" value="KAK1304491.1"/>
    <property type="molecule type" value="Genomic_DNA"/>
</dbReference>
<sequence>MEVSLAPTRMSMAPKSRVPQTTSHQRRQSQRLASDVPSGSIIEFVEQEAVEEEVNEPEVVFL</sequence>
<organism evidence="2 3">
    <name type="scientific">Acorus calamus</name>
    <name type="common">Sweet flag</name>
    <dbReference type="NCBI Taxonomy" id="4465"/>
    <lineage>
        <taxon>Eukaryota</taxon>
        <taxon>Viridiplantae</taxon>
        <taxon>Streptophyta</taxon>
        <taxon>Embryophyta</taxon>
        <taxon>Tracheophyta</taxon>
        <taxon>Spermatophyta</taxon>
        <taxon>Magnoliopsida</taxon>
        <taxon>Liliopsida</taxon>
        <taxon>Acoraceae</taxon>
        <taxon>Acorus</taxon>
    </lineage>
</organism>
<protein>
    <submittedName>
        <fullName evidence="2">Uncharacterized protein</fullName>
    </submittedName>
</protein>
<keyword evidence="3" id="KW-1185">Reference proteome</keyword>
<comment type="caution">
    <text evidence="2">The sequence shown here is derived from an EMBL/GenBank/DDBJ whole genome shotgun (WGS) entry which is preliminary data.</text>
</comment>
<evidence type="ECO:0000313" key="2">
    <source>
        <dbReference type="EMBL" id="KAK1304491.1"/>
    </source>
</evidence>
<name>A0AAV9DS08_ACOCL</name>
<dbReference type="Proteomes" id="UP001180020">
    <property type="component" value="Unassembled WGS sequence"/>
</dbReference>
<proteinExistence type="predicted"/>
<evidence type="ECO:0000256" key="1">
    <source>
        <dbReference type="SAM" id="MobiDB-lite"/>
    </source>
</evidence>
<feature type="region of interest" description="Disordered" evidence="1">
    <location>
        <begin position="1"/>
        <end position="36"/>
    </location>
</feature>
<accession>A0AAV9DS08</accession>